<feature type="domain" description="CBS" evidence="12">
    <location>
        <begin position="454"/>
        <end position="509"/>
    </location>
</feature>
<evidence type="ECO:0000313" key="14">
    <source>
        <dbReference type="Proteomes" id="UP000008458"/>
    </source>
</evidence>
<dbReference type="EMBL" id="CP002535">
    <property type="protein sequence ID" value="AEE93392.1"/>
    <property type="molecule type" value="Genomic_DNA"/>
</dbReference>
<keyword evidence="8 11" id="KW-0472">Membrane</keyword>
<feature type="transmembrane region" description="Helical" evidence="11">
    <location>
        <begin position="6"/>
        <end position="21"/>
    </location>
</feature>
<dbReference type="eggNOG" id="arCOG01956">
    <property type="taxonomic scope" value="Archaea"/>
</dbReference>
<keyword evidence="6" id="KW-0915">Sodium</keyword>
<evidence type="ECO:0000256" key="10">
    <source>
        <dbReference type="PROSITE-ProRule" id="PRU00703"/>
    </source>
</evidence>
<evidence type="ECO:0000256" key="9">
    <source>
        <dbReference type="ARBA" id="ARBA00023201"/>
    </source>
</evidence>
<dbReference type="SUPFAM" id="SSF54631">
    <property type="entry name" value="CBS-domain pair"/>
    <property type="match status" value="1"/>
</dbReference>
<feature type="transmembrane region" description="Helical" evidence="11">
    <location>
        <begin position="285"/>
        <end position="311"/>
    </location>
</feature>
<evidence type="ECO:0000256" key="7">
    <source>
        <dbReference type="ARBA" id="ARBA00023065"/>
    </source>
</evidence>
<evidence type="ECO:0000256" key="3">
    <source>
        <dbReference type="ARBA" id="ARBA00022449"/>
    </source>
</evidence>
<dbReference type="GeneID" id="10599945"/>
<protein>
    <submittedName>
        <fullName evidence="13">Sodium/hydrogen exchanger</fullName>
    </submittedName>
</protein>
<dbReference type="GO" id="GO:0006814">
    <property type="term" value="P:sodium ion transport"/>
    <property type="evidence" value="ECO:0007669"/>
    <property type="project" value="UniProtKB-KW"/>
</dbReference>
<keyword evidence="3" id="KW-0050">Antiport</keyword>
<gene>
    <name evidence="13" type="ordered locus">Ahos_0504</name>
</gene>
<dbReference type="Pfam" id="PF00999">
    <property type="entry name" value="Na_H_Exchanger"/>
    <property type="match status" value="1"/>
</dbReference>
<dbReference type="HOGENOM" id="CLU_541436_0_0_2"/>
<evidence type="ECO:0000313" key="13">
    <source>
        <dbReference type="EMBL" id="AEE93392.1"/>
    </source>
</evidence>
<dbReference type="InterPro" id="IPR006153">
    <property type="entry name" value="Cation/H_exchanger_TM"/>
</dbReference>
<keyword evidence="2" id="KW-0813">Transport</keyword>
<feature type="transmembrane region" description="Helical" evidence="11">
    <location>
        <begin position="116"/>
        <end position="135"/>
    </location>
</feature>
<evidence type="ECO:0000256" key="5">
    <source>
        <dbReference type="ARBA" id="ARBA00022989"/>
    </source>
</evidence>
<evidence type="ECO:0000256" key="6">
    <source>
        <dbReference type="ARBA" id="ARBA00023053"/>
    </source>
</evidence>
<dbReference type="Gene3D" id="1.20.1530.20">
    <property type="match status" value="1"/>
</dbReference>
<dbReference type="PROSITE" id="PS51371">
    <property type="entry name" value="CBS"/>
    <property type="match status" value="1"/>
</dbReference>
<name>F4B6A4_ACIHW</name>
<dbReference type="RefSeq" id="WP_013775308.1">
    <property type="nucleotide sequence ID" value="NC_015518.1"/>
</dbReference>
<feature type="transmembrane region" description="Helical" evidence="11">
    <location>
        <begin position="28"/>
        <end position="50"/>
    </location>
</feature>
<dbReference type="InterPro" id="IPR038770">
    <property type="entry name" value="Na+/solute_symporter_sf"/>
</dbReference>
<dbReference type="PANTHER" id="PTHR43562:SF3">
    <property type="entry name" value="SODIUM ION_PROTON EXCHANGER (EUROFUNG)"/>
    <property type="match status" value="1"/>
</dbReference>
<dbReference type="GO" id="GO:1902600">
    <property type="term" value="P:proton transmembrane transport"/>
    <property type="evidence" value="ECO:0007669"/>
    <property type="project" value="InterPro"/>
</dbReference>
<keyword evidence="4 11" id="KW-0812">Transmembrane</keyword>
<feature type="transmembrane region" description="Helical" evidence="11">
    <location>
        <begin position="56"/>
        <end position="75"/>
    </location>
</feature>
<keyword evidence="9" id="KW-0739">Sodium transport</keyword>
<evidence type="ECO:0000256" key="4">
    <source>
        <dbReference type="ARBA" id="ARBA00022692"/>
    </source>
</evidence>
<dbReference type="Proteomes" id="UP000008458">
    <property type="component" value="Chromosome"/>
</dbReference>
<keyword evidence="10" id="KW-0129">CBS domain</keyword>
<keyword evidence="5 11" id="KW-1133">Transmembrane helix</keyword>
<dbReference type="KEGG" id="aho:Ahos_0504"/>
<accession>F4B6A4</accession>
<dbReference type="GO" id="GO:0015297">
    <property type="term" value="F:antiporter activity"/>
    <property type="evidence" value="ECO:0007669"/>
    <property type="project" value="UniProtKB-KW"/>
</dbReference>
<comment type="subcellular location">
    <subcellularLocation>
        <location evidence="1">Membrane</location>
        <topology evidence="1">Multi-pass membrane protein</topology>
    </subcellularLocation>
</comment>
<evidence type="ECO:0000256" key="8">
    <source>
        <dbReference type="ARBA" id="ARBA00023136"/>
    </source>
</evidence>
<feature type="transmembrane region" description="Helical" evidence="11">
    <location>
        <begin position="87"/>
        <end position="110"/>
    </location>
</feature>
<feature type="transmembrane region" description="Helical" evidence="11">
    <location>
        <begin position="260"/>
        <end position="279"/>
    </location>
</feature>
<proteinExistence type="predicted"/>
<dbReference type="AlphaFoldDB" id="F4B6A4"/>
<dbReference type="GO" id="GO:0016020">
    <property type="term" value="C:membrane"/>
    <property type="evidence" value="ECO:0007669"/>
    <property type="project" value="UniProtKB-SubCell"/>
</dbReference>
<reference key="2">
    <citation type="journal article" date="2011" name="Extremophiles">
        <title>Genomic analyses of Acidianus hospitalis W1 a host for studying crenarchaeal virus and plasmid life cycles.</title>
        <authorList>
            <person name="You X.Y."/>
            <person name="Liu C."/>
            <person name="Wang S.Y."/>
            <person name="Jiang C.Y."/>
            <person name="Shah S.A."/>
            <person name="Prangishvili D."/>
            <person name="Liu S.J."/>
            <person name="Garrett R.A."/>
        </authorList>
    </citation>
    <scope>NUCLEOTIDE SEQUENCE</scope>
    <source>
        <strain>W1</strain>
    </source>
</reference>
<feature type="transmembrane region" description="Helical" evidence="11">
    <location>
        <begin position="348"/>
        <end position="368"/>
    </location>
</feature>
<dbReference type="InterPro" id="IPR046342">
    <property type="entry name" value="CBS_dom_sf"/>
</dbReference>
<evidence type="ECO:0000256" key="11">
    <source>
        <dbReference type="SAM" id="Phobius"/>
    </source>
</evidence>
<evidence type="ECO:0000256" key="2">
    <source>
        <dbReference type="ARBA" id="ARBA00022448"/>
    </source>
</evidence>
<evidence type="ECO:0000259" key="12">
    <source>
        <dbReference type="PROSITE" id="PS51371"/>
    </source>
</evidence>
<sequence>MSLLIISLLYLGIMLILAKLMEEAFSRLRLVPFVGSIFLGIILGQGVLDFIKINEIISFITSLGIVFLLFLAGAEEIGLNEINTDKSVLISSIIQLILPFTLLFLLLYFLKIPNAILLSIPLGMTSVGPLTRLLLDLGISKEKIGVMLFYEGTIVEITSVIIFAIISNFAKNFAITILEIIGIILGIFLLSPYIAKALEKIEIYINAREVEFASIISLILIISFISETFSFNSAIAALFLGFLLRDYFKDRKDLLDKFHGFTYGFFEPLFFVSIGLYFTKLNFSILSIGIIITAVIVISKFLAGFISATLVKVPRMINALGTSTKGGVDASLLISALSLGLINRIEYSFSALAISISALLVPLIFKATSGYKVKTRQRNKSLIENKISNILPSLKYVTASCEENLRSVIQKINELGVNAIIVCNERKVLGYISTEELLEIEPSKYEELRACDVELHEIITLYDEDKIKKLLDTFREKEVPVIGILNKDGELVGTVYERDLLRLLLTLKI</sequence>
<reference evidence="13 14" key="1">
    <citation type="journal article" date="2011" name="Extremophiles">
        <title>Genomic analysis of Acidianus hospitalis W1 a host for studying crenarchaeal virus and plasmid life cycles.</title>
        <authorList>
            <person name="You X.Y."/>
            <person name="Liu C."/>
            <person name="Wang S.Y."/>
            <person name="Jiang C.Y."/>
            <person name="Shah S.A."/>
            <person name="Prangishvili D."/>
            <person name="She Q."/>
            <person name="Liu S.J."/>
            <person name="Garrett R.A."/>
        </authorList>
    </citation>
    <scope>NUCLEOTIDE SEQUENCE [LARGE SCALE GENOMIC DNA]</scope>
    <source>
        <strain evidence="13 14">W1</strain>
    </source>
</reference>
<dbReference type="OrthoDB" id="12029at2157"/>
<dbReference type="SMART" id="SM00116">
    <property type="entry name" value="CBS"/>
    <property type="match status" value="2"/>
</dbReference>
<feature type="transmembrane region" description="Helical" evidence="11">
    <location>
        <begin position="147"/>
        <end position="167"/>
    </location>
</feature>
<evidence type="ECO:0000256" key="1">
    <source>
        <dbReference type="ARBA" id="ARBA00004141"/>
    </source>
</evidence>
<dbReference type="Gene3D" id="3.10.580.10">
    <property type="entry name" value="CBS-domain"/>
    <property type="match status" value="1"/>
</dbReference>
<dbReference type="Pfam" id="PF00571">
    <property type="entry name" value="CBS"/>
    <property type="match status" value="1"/>
</dbReference>
<keyword evidence="14" id="KW-1185">Reference proteome</keyword>
<organism evidence="13 14">
    <name type="scientific">Acidianus hospitalis (strain W1)</name>
    <dbReference type="NCBI Taxonomy" id="933801"/>
    <lineage>
        <taxon>Archaea</taxon>
        <taxon>Thermoproteota</taxon>
        <taxon>Thermoprotei</taxon>
        <taxon>Sulfolobales</taxon>
        <taxon>Sulfolobaceae</taxon>
        <taxon>Acidianus</taxon>
    </lineage>
</organism>
<dbReference type="STRING" id="933801.Ahos_0504"/>
<keyword evidence="7" id="KW-0406">Ion transport</keyword>
<dbReference type="InterPro" id="IPR000644">
    <property type="entry name" value="CBS_dom"/>
</dbReference>
<feature type="transmembrane region" description="Helical" evidence="11">
    <location>
        <begin position="173"/>
        <end position="195"/>
    </location>
</feature>
<dbReference type="PANTHER" id="PTHR43562">
    <property type="entry name" value="NAPA-TYPE SODIUM/HYDROGEN ANTIPORTER"/>
    <property type="match status" value="1"/>
</dbReference>